<feature type="domain" description="Thiol:disulfide interchange protein DsbD N-terminal" evidence="2">
    <location>
        <begin position="44"/>
        <end position="144"/>
    </location>
</feature>
<dbReference type="RefSeq" id="WP_305962938.1">
    <property type="nucleotide sequence ID" value="NZ_JAVAMQ010000006.1"/>
</dbReference>
<protein>
    <submittedName>
        <fullName evidence="3">Protein-disulfide reductase DsbD family protein</fullName>
    </submittedName>
</protein>
<reference evidence="3 4" key="1">
    <citation type="submission" date="2023-08" db="EMBL/GenBank/DDBJ databases">
        <authorList>
            <person name="Park J.-S."/>
        </authorList>
    </citation>
    <scope>NUCLEOTIDE SEQUENCE [LARGE SCALE GENOMIC DNA]</scope>
    <source>
        <strain evidence="3 4">2205BS29-5</strain>
    </source>
</reference>
<evidence type="ECO:0000259" key="2">
    <source>
        <dbReference type="Pfam" id="PF11412"/>
    </source>
</evidence>
<evidence type="ECO:0000313" key="4">
    <source>
        <dbReference type="Proteomes" id="UP001224997"/>
    </source>
</evidence>
<dbReference type="Proteomes" id="UP001224997">
    <property type="component" value="Unassembled WGS sequence"/>
</dbReference>
<comment type="caution">
    <text evidence="3">The sequence shown here is derived from an EMBL/GenBank/DDBJ whole genome shotgun (WGS) entry which is preliminary data.</text>
</comment>
<accession>A0ABT9JBJ0</accession>
<dbReference type="Pfam" id="PF11412">
    <property type="entry name" value="DsbD_N"/>
    <property type="match status" value="1"/>
</dbReference>
<keyword evidence="4" id="KW-1185">Reference proteome</keyword>
<proteinExistence type="predicted"/>
<name>A0ABT9JBJ0_9RHOB</name>
<evidence type="ECO:0000313" key="3">
    <source>
        <dbReference type="EMBL" id="MDP5307085.1"/>
    </source>
</evidence>
<sequence>MRHAAAALLGLCLALPALSAASAETLPPGLDAARLLPGWIDAEGRRVAALELRLKPGWKTYWRSPGDSGLPPVFDWQASRNLRDVEFHWPAPEAIRSGEDTSLGYHDVLVLPFTARPRDPALPLDLAASVDFGLCERICVPGRVSLRAGPAADAPDPRIAEALARVPARVAARPACRLDEIADGMRLEMDLPAAMTGAQVVAVELPDRPEVWVSSAALRDEDGTTIASADFVPPEAKPFDLDADGLRITLVGASGAVEMRGCAPQG</sequence>
<evidence type="ECO:0000256" key="1">
    <source>
        <dbReference type="SAM" id="SignalP"/>
    </source>
</evidence>
<dbReference type="EMBL" id="JAVAMQ010000006">
    <property type="protein sequence ID" value="MDP5307085.1"/>
    <property type="molecule type" value="Genomic_DNA"/>
</dbReference>
<feature type="chain" id="PRO_5047374652" evidence="1">
    <location>
        <begin position="20"/>
        <end position="266"/>
    </location>
</feature>
<gene>
    <name evidence="3" type="ORF">Q5Y72_08260</name>
</gene>
<feature type="signal peptide" evidence="1">
    <location>
        <begin position="1"/>
        <end position="19"/>
    </location>
</feature>
<organism evidence="3 4">
    <name type="scientific">Paracoccus spongiarum</name>
    <dbReference type="NCBI Taxonomy" id="3064387"/>
    <lineage>
        <taxon>Bacteria</taxon>
        <taxon>Pseudomonadati</taxon>
        <taxon>Pseudomonadota</taxon>
        <taxon>Alphaproteobacteria</taxon>
        <taxon>Rhodobacterales</taxon>
        <taxon>Paracoccaceae</taxon>
        <taxon>Paracoccus</taxon>
    </lineage>
</organism>
<keyword evidence="1" id="KW-0732">Signal</keyword>
<dbReference type="InterPro" id="IPR028250">
    <property type="entry name" value="DsbDN"/>
</dbReference>